<sequence>MERGGWGWWCWSGGGGGVMVGWRWSDGGVMVAVSGGGGVVVVQWRRGCGGGGVVVGWSGGVVVVEVVVVVVVVVQWRRRRDSGGGGLEWWCWWWWWSGGGEVHEKVMKFISTAKSEGATILCGGARPQHLKKGYFIEPTIITDVTTSMQIWREEVFGPVLCVKTFSTEDEAIELANDTQYGLGAAVISKDLDRCERVTKALQAGIVWVNCSQPCFSQAPWGGNKRSGFGRELGEWGLENYLSVKQVTQYISDDPWGWYQSPSKL</sequence>
<feature type="transmembrane region" description="Helical" evidence="1">
    <location>
        <begin position="54"/>
        <end position="74"/>
    </location>
</feature>
<evidence type="ECO:0000259" key="2">
    <source>
        <dbReference type="Pfam" id="PF00171"/>
    </source>
</evidence>
<dbReference type="Gene3D" id="3.40.309.10">
    <property type="entry name" value="Aldehyde Dehydrogenase, Chain A, domain 2"/>
    <property type="match status" value="1"/>
</dbReference>
<dbReference type="Pfam" id="PF00171">
    <property type="entry name" value="Aldedh"/>
    <property type="match status" value="1"/>
</dbReference>
<reference evidence="3" key="1">
    <citation type="submission" date="2020-08" db="EMBL/GenBank/DDBJ databases">
        <title>Plant Genome Project.</title>
        <authorList>
            <person name="Zhang R.-G."/>
        </authorList>
    </citation>
    <scope>NUCLEOTIDE SEQUENCE</scope>
    <source>
        <strain evidence="3">WSP0</strain>
        <tissue evidence="3">Leaf</tissue>
    </source>
</reference>
<dbReference type="EMBL" id="JACTNZ010000008">
    <property type="protein sequence ID" value="KAG5536801.1"/>
    <property type="molecule type" value="Genomic_DNA"/>
</dbReference>
<dbReference type="Proteomes" id="UP000823749">
    <property type="component" value="Chromosome 8"/>
</dbReference>
<evidence type="ECO:0000313" key="3">
    <source>
        <dbReference type="EMBL" id="KAG5536801.1"/>
    </source>
</evidence>
<feature type="domain" description="Aldehyde dehydrogenase" evidence="2">
    <location>
        <begin position="104"/>
        <end position="246"/>
    </location>
</feature>
<dbReference type="GO" id="GO:0016620">
    <property type="term" value="F:oxidoreductase activity, acting on the aldehyde or oxo group of donors, NAD or NADP as acceptor"/>
    <property type="evidence" value="ECO:0007669"/>
    <property type="project" value="InterPro"/>
</dbReference>
<dbReference type="InterPro" id="IPR016161">
    <property type="entry name" value="Ald_DH/histidinol_DH"/>
</dbReference>
<keyword evidence="1" id="KW-0812">Transmembrane</keyword>
<proteinExistence type="predicted"/>
<comment type="caution">
    <text evidence="3">The sequence shown here is derived from an EMBL/GenBank/DDBJ whole genome shotgun (WGS) entry which is preliminary data.</text>
</comment>
<name>A0AAV6J6Z0_9ERIC</name>
<keyword evidence="4" id="KW-1185">Reference proteome</keyword>
<dbReference type="PANTHER" id="PTHR42804:SF1">
    <property type="entry name" value="ALDEHYDE DEHYDROGENASE-RELATED"/>
    <property type="match status" value="1"/>
</dbReference>
<evidence type="ECO:0000256" key="1">
    <source>
        <dbReference type="SAM" id="Phobius"/>
    </source>
</evidence>
<gene>
    <name evidence="3" type="ORF">RHGRI_024287</name>
</gene>
<keyword evidence="1" id="KW-1133">Transmembrane helix</keyword>
<dbReference type="InterPro" id="IPR016163">
    <property type="entry name" value="Ald_DH_C"/>
</dbReference>
<protein>
    <recommendedName>
        <fullName evidence="2">Aldehyde dehydrogenase domain-containing protein</fullName>
    </recommendedName>
</protein>
<accession>A0AAV6J6Z0</accession>
<organism evidence="3 4">
    <name type="scientific">Rhododendron griersonianum</name>
    <dbReference type="NCBI Taxonomy" id="479676"/>
    <lineage>
        <taxon>Eukaryota</taxon>
        <taxon>Viridiplantae</taxon>
        <taxon>Streptophyta</taxon>
        <taxon>Embryophyta</taxon>
        <taxon>Tracheophyta</taxon>
        <taxon>Spermatophyta</taxon>
        <taxon>Magnoliopsida</taxon>
        <taxon>eudicotyledons</taxon>
        <taxon>Gunneridae</taxon>
        <taxon>Pentapetalae</taxon>
        <taxon>asterids</taxon>
        <taxon>Ericales</taxon>
        <taxon>Ericaceae</taxon>
        <taxon>Ericoideae</taxon>
        <taxon>Rhodoreae</taxon>
        <taxon>Rhododendron</taxon>
    </lineage>
</organism>
<dbReference type="Gene3D" id="3.40.605.10">
    <property type="entry name" value="Aldehyde Dehydrogenase, Chain A, domain 1"/>
    <property type="match status" value="1"/>
</dbReference>
<dbReference type="InterPro" id="IPR015590">
    <property type="entry name" value="Aldehyde_DH_dom"/>
</dbReference>
<keyword evidence="1" id="KW-0472">Membrane</keyword>
<dbReference type="InterPro" id="IPR016162">
    <property type="entry name" value="Ald_DH_N"/>
</dbReference>
<dbReference type="PANTHER" id="PTHR42804">
    <property type="entry name" value="ALDEHYDE DEHYDROGENASE"/>
    <property type="match status" value="1"/>
</dbReference>
<evidence type="ECO:0000313" key="4">
    <source>
        <dbReference type="Proteomes" id="UP000823749"/>
    </source>
</evidence>
<dbReference type="AlphaFoldDB" id="A0AAV6J6Z0"/>
<dbReference type="SUPFAM" id="SSF53720">
    <property type="entry name" value="ALDH-like"/>
    <property type="match status" value="1"/>
</dbReference>